<reference evidence="2 3" key="1">
    <citation type="journal article" date="2019" name="Genome Biol. Evol.">
        <title>Insights into the evolution of the New World diploid cottons (Gossypium, subgenus Houzingenia) based on genome sequencing.</title>
        <authorList>
            <person name="Grover C.E."/>
            <person name="Arick M.A. 2nd"/>
            <person name="Thrash A."/>
            <person name="Conover J.L."/>
            <person name="Sanders W.S."/>
            <person name="Peterson D.G."/>
            <person name="Frelichowski J.E."/>
            <person name="Scheffler J.A."/>
            <person name="Scheffler B.E."/>
            <person name="Wendel J.F."/>
        </authorList>
    </citation>
    <scope>NUCLEOTIDE SEQUENCE [LARGE SCALE GENOMIC DNA]</scope>
    <source>
        <strain evidence="2">4</strain>
        <tissue evidence="2">Leaf</tissue>
    </source>
</reference>
<feature type="compositionally biased region" description="Basic and acidic residues" evidence="1">
    <location>
        <begin position="119"/>
        <end position="144"/>
    </location>
</feature>
<dbReference type="PANTHER" id="PTHR31286:SF173">
    <property type="entry name" value="DUF4283 DOMAIN-CONTAINING PROTEIN"/>
    <property type="match status" value="1"/>
</dbReference>
<protein>
    <submittedName>
        <fullName evidence="2">Uncharacterized protein</fullName>
    </submittedName>
</protein>
<accession>A0A7J9AGW9</accession>
<feature type="compositionally biased region" description="Basic and acidic residues" evidence="1">
    <location>
        <begin position="255"/>
        <end position="264"/>
    </location>
</feature>
<feature type="region of interest" description="Disordered" evidence="1">
    <location>
        <begin position="237"/>
        <end position="264"/>
    </location>
</feature>
<sequence length="326" mass="36228">MVGKVTKLDFNTYNQTRGRYVRIVVFTNLEKPLISQVLINGNLQQIEYKSLLIVFFSYGRYSHSKDNYPHIQATGNKSEEYTLIIKNLRPDADMTIENDDFGKERDIRPRKKWERNCKCRSRERMGKKSKVRSRERSNVRDKGPSKTSGLSIGQSFKSSSALGPNVPLKDHLIGGAIQPNTGKTDTVVLMIKNFNNAFEEVEVVAVTINESILNSNNHSTITFQATSSSTLIGTKGINKAPKSRNTFNPVNSHDNGGKVRDPKGGWKINKTLKGPSNPFNAMGSSQVSLVGSMLMAADFISLELEDQVAKEKVRGETEGSDSTVHA</sequence>
<dbReference type="InterPro" id="IPR040256">
    <property type="entry name" value="At4g02000-like"/>
</dbReference>
<dbReference type="EMBL" id="JABEZV010000010">
    <property type="protein sequence ID" value="MBA0723240.1"/>
    <property type="molecule type" value="Genomic_DNA"/>
</dbReference>
<comment type="caution">
    <text evidence="2">The sequence shown here is derived from an EMBL/GenBank/DDBJ whole genome shotgun (WGS) entry which is preliminary data.</text>
</comment>
<keyword evidence="3" id="KW-1185">Reference proteome</keyword>
<name>A0A7J9AGW9_9ROSI</name>
<evidence type="ECO:0000256" key="1">
    <source>
        <dbReference type="SAM" id="MobiDB-lite"/>
    </source>
</evidence>
<evidence type="ECO:0000313" key="2">
    <source>
        <dbReference type="EMBL" id="MBA0723240.1"/>
    </source>
</evidence>
<dbReference type="AlphaFoldDB" id="A0A7J9AGW9"/>
<gene>
    <name evidence="2" type="ORF">Golax_003837</name>
</gene>
<evidence type="ECO:0000313" key="3">
    <source>
        <dbReference type="Proteomes" id="UP000593574"/>
    </source>
</evidence>
<feature type="compositionally biased region" description="Polar residues" evidence="1">
    <location>
        <begin position="145"/>
        <end position="161"/>
    </location>
</feature>
<organism evidence="2 3">
    <name type="scientific">Gossypium laxum</name>
    <dbReference type="NCBI Taxonomy" id="34288"/>
    <lineage>
        <taxon>Eukaryota</taxon>
        <taxon>Viridiplantae</taxon>
        <taxon>Streptophyta</taxon>
        <taxon>Embryophyta</taxon>
        <taxon>Tracheophyta</taxon>
        <taxon>Spermatophyta</taxon>
        <taxon>Magnoliopsida</taxon>
        <taxon>eudicotyledons</taxon>
        <taxon>Gunneridae</taxon>
        <taxon>Pentapetalae</taxon>
        <taxon>rosids</taxon>
        <taxon>malvids</taxon>
        <taxon>Malvales</taxon>
        <taxon>Malvaceae</taxon>
        <taxon>Malvoideae</taxon>
        <taxon>Gossypium</taxon>
    </lineage>
</organism>
<proteinExistence type="predicted"/>
<dbReference type="Proteomes" id="UP000593574">
    <property type="component" value="Unassembled WGS sequence"/>
</dbReference>
<feature type="compositionally biased region" description="Polar residues" evidence="1">
    <location>
        <begin position="243"/>
        <end position="254"/>
    </location>
</feature>
<feature type="region of interest" description="Disordered" evidence="1">
    <location>
        <begin position="119"/>
        <end position="161"/>
    </location>
</feature>
<dbReference type="PANTHER" id="PTHR31286">
    <property type="entry name" value="GLYCINE-RICH CELL WALL STRUCTURAL PROTEIN 1.8-LIKE"/>
    <property type="match status" value="1"/>
</dbReference>